<dbReference type="Pfam" id="PF22479">
    <property type="entry name" value="Pam3_gp18"/>
    <property type="match status" value="1"/>
</dbReference>
<proteinExistence type="predicted"/>
<organism evidence="2 3">
    <name type="scientific">Aeromonas phage 51</name>
    <dbReference type="NCBI Taxonomy" id="1932901"/>
    <lineage>
        <taxon>Viruses</taxon>
        <taxon>Duplodnaviria</taxon>
        <taxon>Heunggongvirae</taxon>
        <taxon>Uroviricota</taxon>
        <taxon>Caudoviricetes</taxon>
        <taxon>Popoffvirus</taxon>
        <taxon>Popoffvirus pv56</taxon>
    </lineage>
</organism>
<sequence length="105" mass="11600">MDREELMAIEQIPLRAVPAQTVQVTLAGQPVTLYLRQLGGRQYLSASWAGQVLCDTVLMVNRSAILRVPYTGFIGDIAVNDTQGDDAPDYTGWGSRWQLLFNSEA</sequence>
<evidence type="ECO:0000313" key="3">
    <source>
        <dbReference type="Proteomes" id="UP000225772"/>
    </source>
</evidence>
<name>A0A219YBC5_9CAUD</name>
<evidence type="ECO:0000259" key="1">
    <source>
        <dbReference type="Pfam" id="PF22479"/>
    </source>
</evidence>
<evidence type="ECO:0000313" key="2">
    <source>
        <dbReference type="EMBL" id="APU01298.1"/>
    </source>
</evidence>
<dbReference type="Proteomes" id="UP000225772">
    <property type="component" value="Segment"/>
</dbReference>
<reference evidence="2 3" key="1">
    <citation type="journal article" date="2017" name="Sci. Rep.">
        <title>Characterization and diversity of phages infecting Aeromonas salmonicida subsp. salmonicida.</title>
        <authorList>
            <person name="Vincent A.T."/>
            <person name="Paquet V.E."/>
            <person name="Bernatchez A."/>
            <person name="Tremblay D.M."/>
            <person name="Moineau S."/>
            <person name="Charette S.J."/>
        </authorList>
    </citation>
    <scope>NUCLEOTIDE SEQUENCE [LARGE SCALE GENOMIC DNA]</scope>
</reference>
<dbReference type="EMBL" id="KY290953">
    <property type="protein sequence ID" value="APU01298.1"/>
    <property type="molecule type" value="Genomic_DNA"/>
</dbReference>
<protein>
    <recommendedName>
        <fullName evidence="1">Cyanophage baseplate Pam3 plug gp18 domain-containing protein</fullName>
    </recommendedName>
</protein>
<accession>A0A219YBC5</accession>
<feature type="domain" description="Cyanophage baseplate Pam3 plug gp18" evidence="1">
    <location>
        <begin position="10"/>
        <end position="103"/>
    </location>
</feature>
<dbReference type="InterPro" id="IPR054252">
    <property type="entry name" value="Pam3_gp18"/>
</dbReference>